<evidence type="ECO:0000256" key="2">
    <source>
        <dbReference type="ARBA" id="ARBA00023125"/>
    </source>
</evidence>
<dbReference type="InterPro" id="IPR050090">
    <property type="entry name" value="Tyrosine_recombinase_XerCD"/>
</dbReference>
<dbReference type="OrthoDB" id="1822491at2"/>
<accession>A0A4R6K2B4</accession>
<dbReference type="Gene3D" id="1.10.443.10">
    <property type="entry name" value="Intergrase catalytic core"/>
    <property type="match status" value="1"/>
</dbReference>
<evidence type="ECO:0000256" key="3">
    <source>
        <dbReference type="ARBA" id="ARBA00023172"/>
    </source>
</evidence>
<dbReference type="RefSeq" id="WP_133875766.1">
    <property type="nucleotide sequence ID" value="NZ_BOMD01000064.1"/>
</dbReference>
<evidence type="ECO:0000256" key="4">
    <source>
        <dbReference type="SAM" id="MobiDB-lite"/>
    </source>
</evidence>
<reference evidence="6 7" key="1">
    <citation type="submission" date="2019-03" db="EMBL/GenBank/DDBJ databases">
        <title>Sequencing the genomes of 1000 actinobacteria strains.</title>
        <authorList>
            <person name="Klenk H.-P."/>
        </authorList>
    </citation>
    <scope>NUCLEOTIDE SEQUENCE [LARGE SCALE GENOMIC DNA]</scope>
    <source>
        <strain evidence="6 7">DSM 43805</strain>
    </source>
</reference>
<proteinExistence type="inferred from homology"/>
<evidence type="ECO:0000313" key="7">
    <source>
        <dbReference type="Proteomes" id="UP000294901"/>
    </source>
</evidence>
<dbReference type="Pfam" id="PF00589">
    <property type="entry name" value="Phage_integrase"/>
    <property type="match status" value="1"/>
</dbReference>
<dbReference type="InterPro" id="IPR013762">
    <property type="entry name" value="Integrase-like_cat_sf"/>
</dbReference>
<dbReference type="Gene3D" id="1.10.150.130">
    <property type="match status" value="1"/>
</dbReference>
<dbReference type="PANTHER" id="PTHR30349:SF64">
    <property type="entry name" value="PROPHAGE INTEGRASE INTD-RELATED"/>
    <property type="match status" value="1"/>
</dbReference>
<dbReference type="EMBL" id="SNWR01000001">
    <property type="protein sequence ID" value="TDO41786.1"/>
    <property type="molecule type" value="Genomic_DNA"/>
</dbReference>
<dbReference type="AlphaFoldDB" id="A0A4R6K2B4"/>
<dbReference type="PROSITE" id="PS51898">
    <property type="entry name" value="TYR_RECOMBINASE"/>
    <property type="match status" value="1"/>
</dbReference>
<evidence type="ECO:0000259" key="5">
    <source>
        <dbReference type="PROSITE" id="PS51898"/>
    </source>
</evidence>
<comment type="caution">
    <text evidence="6">The sequence shown here is derived from an EMBL/GenBank/DDBJ whole genome shotgun (WGS) entry which is preliminary data.</text>
</comment>
<feature type="region of interest" description="Disordered" evidence="4">
    <location>
        <begin position="353"/>
        <end position="403"/>
    </location>
</feature>
<feature type="domain" description="Tyr recombinase" evidence="5">
    <location>
        <begin position="161"/>
        <end position="348"/>
    </location>
</feature>
<protein>
    <submittedName>
        <fullName evidence="6">Site-specific recombinase XerC</fullName>
    </submittedName>
</protein>
<dbReference type="InterPro" id="IPR011010">
    <property type="entry name" value="DNA_brk_join_enz"/>
</dbReference>
<evidence type="ECO:0000313" key="6">
    <source>
        <dbReference type="EMBL" id="TDO41786.1"/>
    </source>
</evidence>
<dbReference type="InterPro" id="IPR002104">
    <property type="entry name" value="Integrase_catalytic"/>
</dbReference>
<dbReference type="GO" id="GO:0006310">
    <property type="term" value="P:DNA recombination"/>
    <property type="evidence" value="ECO:0007669"/>
    <property type="project" value="UniProtKB-KW"/>
</dbReference>
<comment type="similarity">
    <text evidence="1">Belongs to the 'phage' integrase family.</text>
</comment>
<keyword evidence="2" id="KW-0238">DNA-binding</keyword>
<dbReference type="Proteomes" id="UP000294901">
    <property type="component" value="Unassembled WGS sequence"/>
</dbReference>
<dbReference type="PANTHER" id="PTHR30349">
    <property type="entry name" value="PHAGE INTEGRASE-RELATED"/>
    <property type="match status" value="1"/>
</dbReference>
<gene>
    <name evidence="6" type="ORF">C8E87_5529</name>
</gene>
<name>A0A4R6K2B4_9ACTN</name>
<dbReference type="CDD" id="cd01189">
    <property type="entry name" value="INT_ICEBs1_C_like"/>
    <property type="match status" value="1"/>
</dbReference>
<dbReference type="GO" id="GO:0015074">
    <property type="term" value="P:DNA integration"/>
    <property type="evidence" value="ECO:0007669"/>
    <property type="project" value="InterPro"/>
</dbReference>
<keyword evidence="3" id="KW-0233">DNA recombination</keyword>
<dbReference type="GO" id="GO:0003677">
    <property type="term" value="F:DNA binding"/>
    <property type="evidence" value="ECO:0007669"/>
    <property type="project" value="UniProtKB-KW"/>
</dbReference>
<dbReference type="SUPFAM" id="SSF56349">
    <property type="entry name" value="DNA breaking-rejoining enzymes"/>
    <property type="match status" value="1"/>
</dbReference>
<dbReference type="InterPro" id="IPR010998">
    <property type="entry name" value="Integrase_recombinase_N"/>
</dbReference>
<evidence type="ECO:0000256" key="1">
    <source>
        <dbReference type="ARBA" id="ARBA00008857"/>
    </source>
</evidence>
<organism evidence="6 7">
    <name type="scientific">Paractinoplanes brasiliensis</name>
    <dbReference type="NCBI Taxonomy" id="52695"/>
    <lineage>
        <taxon>Bacteria</taxon>
        <taxon>Bacillati</taxon>
        <taxon>Actinomycetota</taxon>
        <taxon>Actinomycetes</taxon>
        <taxon>Micromonosporales</taxon>
        <taxon>Micromonosporaceae</taxon>
        <taxon>Paractinoplanes</taxon>
    </lineage>
</organism>
<sequence>MSDTDAIVQDPVTGLFGFRLEMGRDHGGSRMQARRSGFATPKAAQTEYGRLCRQRDALHPKPRLSDSVQSICEGWVLAREQELEPNTVYQYRWLFDLIYPHVGNVRASRLSARMVERAYRELEGCGYSRTTLRTLNLVLAKAFVEQTGRTLGVRKPRESDDERPVWSLAEAQRFGDFVAGDRLYPMWRLLLVSGLRRGELCGLRCDDLEPIQGTLTVRRQLVVEDPGSRLRVKPPKSHNGVRTLVLDPLTLDLLTTAATGPMSRYLFTGRTGRPMRPDNLTDRFNQLAVAAQVRPIGPHQIRHLIASSLLDAGYGVHEVAERLGHDPATLMRYYTRVNAARRLQATDRIAELMTLPEGQTGSPRNRPDQASPAVVPEVRRACQATRTRRHEKRLSESKRSPMR</sequence>
<keyword evidence="7" id="KW-1185">Reference proteome</keyword>
<feature type="compositionally biased region" description="Basic and acidic residues" evidence="4">
    <location>
        <begin position="393"/>
        <end position="403"/>
    </location>
</feature>